<evidence type="ECO:0000313" key="2">
    <source>
        <dbReference type="Proteomes" id="UP000309747"/>
    </source>
</evidence>
<organism evidence="1 2">
    <name type="scientific">Paracoccus gahaiensis</name>
    <dbReference type="NCBI Taxonomy" id="1706839"/>
    <lineage>
        <taxon>Bacteria</taxon>
        <taxon>Pseudomonadati</taxon>
        <taxon>Pseudomonadota</taxon>
        <taxon>Alphaproteobacteria</taxon>
        <taxon>Rhodobacterales</taxon>
        <taxon>Paracoccaceae</taxon>
        <taxon>Paracoccus</taxon>
    </lineage>
</organism>
<dbReference type="EMBL" id="SUNI01000009">
    <property type="protein sequence ID" value="TJZ91610.1"/>
    <property type="molecule type" value="Genomic_DNA"/>
</dbReference>
<evidence type="ECO:0000313" key="1">
    <source>
        <dbReference type="EMBL" id="TJZ91610.1"/>
    </source>
</evidence>
<keyword evidence="2" id="KW-1185">Reference proteome</keyword>
<protein>
    <submittedName>
        <fullName evidence="1">Uncharacterized protein</fullName>
    </submittedName>
</protein>
<gene>
    <name evidence="1" type="ORF">FA743_10970</name>
</gene>
<sequence>MSVHDAAILRRLERIEAMLAQLVGLIDEPAVIDPMPMIAELTGGDWFTASELWQSVEALRAAAEATGEPTPDVAQAFSGLSITSVKSLGRWLSGRSAEVIERTERTRAGVLWRVVTLAG</sequence>
<reference evidence="1 2" key="1">
    <citation type="submission" date="2019-04" db="EMBL/GenBank/DDBJ databases">
        <authorList>
            <person name="Li J."/>
        </authorList>
    </citation>
    <scope>NUCLEOTIDE SEQUENCE [LARGE SCALE GENOMIC DNA]</scope>
    <source>
        <strain evidence="1 2">KCTC 42687</strain>
    </source>
</reference>
<proteinExistence type="predicted"/>
<accession>A0A4U0RAV8</accession>
<name>A0A4U0RAV8_9RHOB</name>
<comment type="caution">
    <text evidence="1">The sequence shown here is derived from an EMBL/GenBank/DDBJ whole genome shotgun (WGS) entry which is preliminary data.</text>
</comment>
<dbReference type="Proteomes" id="UP000309747">
    <property type="component" value="Unassembled WGS sequence"/>
</dbReference>
<dbReference type="OrthoDB" id="9940426at2"/>
<dbReference type="RefSeq" id="WP_136886146.1">
    <property type="nucleotide sequence ID" value="NZ_SUNI01000009.1"/>
</dbReference>
<dbReference type="AlphaFoldDB" id="A0A4U0RAV8"/>